<name>A0A059CC65_EUCGR</name>
<reference evidence="1" key="1">
    <citation type="submission" date="2013-07" db="EMBL/GenBank/DDBJ databases">
        <title>The genome of Eucalyptus grandis.</title>
        <authorList>
            <person name="Schmutz J."/>
            <person name="Hayes R."/>
            <person name="Myburg A."/>
            <person name="Tuskan G."/>
            <person name="Grattapaglia D."/>
            <person name="Rokhsar D.S."/>
        </authorList>
    </citation>
    <scope>NUCLEOTIDE SEQUENCE</scope>
    <source>
        <tissue evidence="1">Leaf extractions</tissue>
    </source>
</reference>
<gene>
    <name evidence="1" type="ORF">EUGRSUZ_E04283</name>
</gene>
<dbReference type="EMBL" id="KK198757">
    <property type="protein sequence ID" value="KCW75520.1"/>
    <property type="molecule type" value="Genomic_DNA"/>
</dbReference>
<evidence type="ECO:0000313" key="1">
    <source>
        <dbReference type="EMBL" id="KCW75520.1"/>
    </source>
</evidence>
<dbReference type="Gramene" id="KCW75520">
    <property type="protein sequence ID" value="KCW75520"/>
    <property type="gene ID" value="EUGRSUZ_E04283"/>
</dbReference>
<protein>
    <submittedName>
        <fullName evidence="1">Uncharacterized protein</fullName>
    </submittedName>
</protein>
<sequence>MNSIVNIPFIREGQHCCHFYKLVKQSYRWYVNQSNRNNLLPKKKKKVSHNHEPILTIKRKREAGLLFL</sequence>
<dbReference type="InParanoid" id="A0A059CC65"/>
<dbReference type="AlphaFoldDB" id="A0A059CC65"/>
<accession>A0A059CC65</accession>
<organism evidence="1">
    <name type="scientific">Eucalyptus grandis</name>
    <name type="common">Flooded gum</name>
    <dbReference type="NCBI Taxonomy" id="71139"/>
    <lineage>
        <taxon>Eukaryota</taxon>
        <taxon>Viridiplantae</taxon>
        <taxon>Streptophyta</taxon>
        <taxon>Embryophyta</taxon>
        <taxon>Tracheophyta</taxon>
        <taxon>Spermatophyta</taxon>
        <taxon>Magnoliopsida</taxon>
        <taxon>eudicotyledons</taxon>
        <taxon>Gunneridae</taxon>
        <taxon>Pentapetalae</taxon>
        <taxon>rosids</taxon>
        <taxon>malvids</taxon>
        <taxon>Myrtales</taxon>
        <taxon>Myrtaceae</taxon>
        <taxon>Myrtoideae</taxon>
        <taxon>Eucalypteae</taxon>
        <taxon>Eucalyptus</taxon>
    </lineage>
</organism>
<proteinExistence type="predicted"/>